<dbReference type="PROSITE" id="PS51459">
    <property type="entry name" value="FIDO"/>
    <property type="match status" value="1"/>
</dbReference>
<organism evidence="2">
    <name type="scientific">Streptomyces sp. R39</name>
    <dbReference type="NCBI Taxonomy" id="3238631"/>
    <lineage>
        <taxon>Bacteria</taxon>
        <taxon>Bacillati</taxon>
        <taxon>Actinomycetota</taxon>
        <taxon>Actinomycetes</taxon>
        <taxon>Kitasatosporales</taxon>
        <taxon>Streptomycetaceae</taxon>
        <taxon>Streptomyces</taxon>
    </lineage>
</organism>
<proteinExistence type="predicted"/>
<dbReference type="AlphaFoldDB" id="A0AB39QIS2"/>
<dbReference type="Gene3D" id="1.10.3290.10">
    <property type="entry name" value="Fido-like domain"/>
    <property type="match status" value="1"/>
</dbReference>
<accession>A0AB39QIS2</accession>
<feature type="domain" description="Fido" evidence="1">
    <location>
        <begin position="72"/>
        <end position="200"/>
    </location>
</feature>
<dbReference type="InterPro" id="IPR003812">
    <property type="entry name" value="Fido"/>
</dbReference>
<name>A0AB39QIS2_9ACTN</name>
<dbReference type="InterPro" id="IPR036597">
    <property type="entry name" value="Fido-like_dom_sf"/>
</dbReference>
<dbReference type="Pfam" id="PF02661">
    <property type="entry name" value="Fic"/>
    <property type="match status" value="1"/>
</dbReference>
<dbReference type="SUPFAM" id="SSF140931">
    <property type="entry name" value="Fic-like"/>
    <property type="match status" value="1"/>
</dbReference>
<dbReference type="EMBL" id="CP163441">
    <property type="protein sequence ID" value="XDQ40894.1"/>
    <property type="molecule type" value="Genomic_DNA"/>
</dbReference>
<reference evidence="2" key="1">
    <citation type="submission" date="2024-07" db="EMBL/GenBank/DDBJ databases">
        <authorList>
            <person name="Yu S.T."/>
        </authorList>
    </citation>
    <scope>NUCLEOTIDE SEQUENCE</scope>
    <source>
        <strain evidence="2">R39</strain>
    </source>
</reference>
<evidence type="ECO:0000259" key="1">
    <source>
        <dbReference type="PROSITE" id="PS51459"/>
    </source>
</evidence>
<dbReference type="RefSeq" id="WP_369220651.1">
    <property type="nucleotide sequence ID" value="NZ_CP163441.1"/>
</dbReference>
<sequence length="211" mass="23551">MTTDALAAWLQVRSQIDWNSAAGRIPDPVEPVVDGLATWCSEQGRSSDLARSRRLLAALARSRMDACHRHPLTCTLLTGWQQLVLGMPEVQFRQGDAFAKGGRERYALTSHTERTFEQCLRESADRRIPLASRAARAYLDVIFFHPFPDGNARLAMLTLAYVLESEGVRLDQVGPLQTTRYADDAVGAADLAALVFILIRSTRQRATRLRQ</sequence>
<evidence type="ECO:0000313" key="2">
    <source>
        <dbReference type="EMBL" id="XDQ40894.1"/>
    </source>
</evidence>
<protein>
    <submittedName>
        <fullName evidence="2">Fic family protein</fullName>
    </submittedName>
</protein>
<gene>
    <name evidence="2" type="ORF">AB5J52_00615</name>
</gene>